<evidence type="ECO:0000313" key="1">
    <source>
        <dbReference type="EMBL" id="SHE87117.1"/>
    </source>
</evidence>
<dbReference type="AlphaFoldDB" id="A0A1M4X158"/>
<organism evidence="1 2">
    <name type="scientific">Flavisolibacter ginsengisoli DSM 18119</name>
    <dbReference type="NCBI Taxonomy" id="1121884"/>
    <lineage>
        <taxon>Bacteria</taxon>
        <taxon>Pseudomonadati</taxon>
        <taxon>Bacteroidota</taxon>
        <taxon>Chitinophagia</taxon>
        <taxon>Chitinophagales</taxon>
        <taxon>Chitinophagaceae</taxon>
        <taxon>Flavisolibacter</taxon>
    </lineage>
</organism>
<protein>
    <submittedName>
        <fullName evidence="1">Uncharacterized protein</fullName>
    </submittedName>
</protein>
<dbReference type="Proteomes" id="UP000184048">
    <property type="component" value="Unassembled WGS sequence"/>
</dbReference>
<sequence>MKKAGFVIIVLWCLVSACGDNSSSTRIKIDSIGKKFDTSAERLWDSTKEKAKEIKEKIDNKLDQKDSASQKADNK</sequence>
<reference evidence="1 2" key="1">
    <citation type="submission" date="2016-11" db="EMBL/GenBank/DDBJ databases">
        <authorList>
            <person name="Jaros S."/>
            <person name="Januszkiewicz K."/>
            <person name="Wedrychowicz H."/>
        </authorList>
    </citation>
    <scope>NUCLEOTIDE SEQUENCE [LARGE SCALE GENOMIC DNA]</scope>
    <source>
        <strain evidence="1 2">DSM 18119</strain>
    </source>
</reference>
<dbReference type="EMBL" id="FQUU01000004">
    <property type="protein sequence ID" value="SHE87117.1"/>
    <property type="molecule type" value="Genomic_DNA"/>
</dbReference>
<keyword evidence="2" id="KW-1185">Reference proteome</keyword>
<evidence type="ECO:0000313" key="2">
    <source>
        <dbReference type="Proteomes" id="UP000184048"/>
    </source>
</evidence>
<gene>
    <name evidence="1" type="ORF">SAMN02745131_01293</name>
</gene>
<dbReference type="PROSITE" id="PS51257">
    <property type="entry name" value="PROKAR_LIPOPROTEIN"/>
    <property type="match status" value="1"/>
</dbReference>
<name>A0A1M4X158_9BACT</name>
<dbReference type="STRING" id="1121884.SAMN02745131_01293"/>
<proteinExistence type="predicted"/>
<dbReference type="RefSeq" id="WP_072834517.1">
    <property type="nucleotide sequence ID" value="NZ_FQUU01000004.1"/>
</dbReference>
<accession>A0A1M4X158</accession>